<dbReference type="Pfam" id="PF07690">
    <property type="entry name" value="MFS_1"/>
    <property type="match status" value="1"/>
</dbReference>
<feature type="transmembrane region" description="Helical" evidence="12">
    <location>
        <begin position="413"/>
        <end position="432"/>
    </location>
</feature>
<dbReference type="PROSITE" id="PS50850">
    <property type="entry name" value="MFS"/>
    <property type="match status" value="1"/>
</dbReference>
<keyword evidence="6" id="KW-1003">Cell membrane</keyword>
<keyword evidence="5" id="KW-0813">Transport</keyword>
<dbReference type="InterPro" id="IPR004638">
    <property type="entry name" value="EmrB-like"/>
</dbReference>
<dbReference type="InterPro" id="IPR013784">
    <property type="entry name" value="Carb-bd-like_fold"/>
</dbReference>
<feature type="transmembrane region" description="Helical" evidence="12">
    <location>
        <begin position="444"/>
        <end position="466"/>
    </location>
</feature>
<dbReference type="GO" id="GO:0005975">
    <property type="term" value="P:carbohydrate metabolic process"/>
    <property type="evidence" value="ECO:0007669"/>
    <property type="project" value="UniProtKB-ARBA"/>
</dbReference>
<dbReference type="PANTHER" id="PTHR23501">
    <property type="entry name" value="MAJOR FACILITATOR SUPERFAMILY"/>
    <property type="match status" value="1"/>
</dbReference>
<dbReference type="EMBL" id="BJMM01000034">
    <property type="protein sequence ID" value="GEB52624.1"/>
    <property type="molecule type" value="Genomic_DNA"/>
</dbReference>
<evidence type="ECO:0000256" key="6">
    <source>
        <dbReference type="ARBA" id="ARBA00022475"/>
    </source>
</evidence>
<name>A0A4Y3R4Z8_STRCI</name>
<dbReference type="SUPFAM" id="SSF49464">
    <property type="entry name" value="Carboxypeptidase regulatory domain-like"/>
    <property type="match status" value="1"/>
</dbReference>
<feature type="region of interest" description="Disordered" evidence="11">
    <location>
        <begin position="738"/>
        <end position="780"/>
    </location>
</feature>
<dbReference type="SUPFAM" id="SSF49478">
    <property type="entry name" value="Cna protein B-type domain"/>
    <property type="match status" value="1"/>
</dbReference>
<dbReference type="NCBIfam" id="TIGR00711">
    <property type="entry name" value="efflux_EmrB"/>
    <property type="match status" value="1"/>
</dbReference>
<dbReference type="Gene3D" id="2.60.40.10">
    <property type="entry name" value="Immunoglobulins"/>
    <property type="match status" value="1"/>
</dbReference>
<dbReference type="GO" id="GO:0005886">
    <property type="term" value="C:plasma membrane"/>
    <property type="evidence" value="ECO:0007669"/>
    <property type="project" value="UniProtKB-SubCell"/>
</dbReference>
<sequence>MGSAMGGSGGAILDSRDEHRPGPPGRAGAEPAGDDGAAPERQPAPGAALLTGGAEETAGGPGLRPVAVDVSVEFPGTGGEHAPALGTLPAPGTPNHPPNHPPFTIPSQGAAPHPETFPHPEAAPFAQAAGPVHAPASPQAPGPAPAPASPRDPASAESARPRAADPLKALPGKADPGASAQGLPVRGAVGADTAAGAEPGAAHGGSTAPGGNAGRKEPGTAQPRPDAGRKKAGTQQQKADTADAGAALGPRRLRVVLAVLTLSLLLAGLEQTVAATALPKIVGDLDGFRQMSWVVTAYLLTSTVVLPVHGKLGDLFGRKGLFLLALGVFTVGSALAGAAGSMEELIVHRCIQGVGAGGLLIGVQAIVADVVPARERGRYSWLIGASFGLASVAGPLLGGWLTDAHSWRWCFWLAVPVGLLAFVVSAVALKLPRPRVRPRLDVPGALLMGALSTCLVLLCCWGGTTYAWDSRIVLGLAGGAVLSGGLFLVVQRFAPEPVLPPRLFRDSVFTVSGLVGAALGVALHGAAGHLPSFLRMVEGTSATDSGLLMLPLMSGVVVASVLAGQLISRTGHHRTFPVIGCALSAEGMWLLSQLDADTSRAVFGIWSAILGLGIGFVLPVLVLAVRNSVRAADPGAATGADNCFRRIGGSIGAALFGMLLAHRLAEALVRELPGGGDKLSDPGSLLSQLVRALPAPLRDGSLQAYADAMPRVFLHLVPVLLLGLALAFFLKEKPLVSHSTPVPPARTADTAATAEAAGPTANGKDPGSHVRPVPAPAPHTAGVPVCGTVRHHDGSTVPRAALTLVDTSGRQIGRGATGDDGRYALSTPGEGSYVLIAAAGGHQPRAVSVTVGERPVDLDVVLGGAGRLAGSVLTADGNPVRDAVVTLTDVRGEVVATTRSGREGGYVITELVAGEYTLAASAPVYRPAALPVSVQASRETRQDIELAGGAVLRGTVRAGGGRPVEDARVTLLDAAGNVVDTATTGADGVFRFVDLASGEYTVVAAGYPPVATVLRIAGGGRTERDLQLGHED</sequence>
<feature type="transmembrane region" description="Helical" evidence="12">
    <location>
        <begin position="472"/>
        <end position="491"/>
    </location>
</feature>
<comment type="catalytic activity">
    <reaction evidence="1">
        <text>Endohydrolysis of (1-&gt;4)-alpha-D-glucosidic linkages in polysaccharides containing three or more (1-&gt;4)-alpha-linked D-glucose units.</text>
        <dbReference type="EC" id="3.2.1.1"/>
    </reaction>
</comment>
<comment type="similarity">
    <text evidence="3">Belongs to the major facilitator superfamily. TCR/Tet family.</text>
</comment>
<feature type="transmembrane region" description="Helical" evidence="12">
    <location>
        <begin position="712"/>
        <end position="730"/>
    </location>
</feature>
<keyword evidence="15" id="KW-1185">Reference proteome</keyword>
<evidence type="ECO:0000256" key="8">
    <source>
        <dbReference type="ARBA" id="ARBA00022989"/>
    </source>
</evidence>
<feature type="transmembrane region" description="Helical" evidence="12">
    <location>
        <begin position="320"/>
        <end position="340"/>
    </location>
</feature>
<comment type="caution">
    <text evidence="14">The sequence shown here is derived from an EMBL/GenBank/DDBJ whole genome shotgun (WGS) entry which is preliminary data.</text>
</comment>
<dbReference type="InterPro" id="IPR020846">
    <property type="entry name" value="MFS_dom"/>
</dbReference>
<dbReference type="EC" id="3.2.1.1" evidence="4"/>
<keyword evidence="8 12" id="KW-1133">Transmembrane helix</keyword>
<evidence type="ECO:0000256" key="1">
    <source>
        <dbReference type="ARBA" id="ARBA00000548"/>
    </source>
</evidence>
<evidence type="ECO:0000256" key="11">
    <source>
        <dbReference type="SAM" id="MobiDB-lite"/>
    </source>
</evidence>
<feature type="region of interest" description="Disordered" evidence="11">
    <location>
        <begin position="1"/>
        <end position="245"/>
    </location>
</feature>
<dbReference type="GO" id="GO:0022857">
    <property type="term" value="F:transmembrane transporter activity"/>
    <property type="evidence" value="ECO:0007669"/>
    <property type="project" value="InterPro"/>
</dbReference>
<reference evidence="14 15" key="1">
    <citation type="submission" date="2019-06" db="EMBL/GenBank/DDBJ databases">
        <title>Whole genome shotgun sequence of Streptomyces cacaoi subsp. cacaoi NBRC 12748.</title>
        <authorList>
            <person name="Hosoyama A."/>
            <person name="Uohara A."/>
            <person name="Ohji S."/>
            <person name="Ichikawa N."/>
        </authorList>
    </citation>
    <scope>NUCLEOTIDE SEQUENCE [LARGE SCALE GENOMIC DNA]</scope>
    <source>
        <strain evidence="14 15">NBRC 12748</strain>
    </source>
</reference>
<dbReference type="GO" id="GO:0030246">
    <property type="term" value="F:carbohydrate binding"/>
    <property type="evidence" value="ECO:0007669"/>
    <property type="project" value="InterPro"/>
</dbReference>
<dbReference type="Gene3D" id="1.20.1250.20">
    <property type="entry name" value="MFS general substrate transporter like domains"/>
    <property type="match status" value="1"/>
</dbReference>
<evidence type="ECO:0000256" key="10">
    <source>
        <dbReference type="ARBA" id="ARBA00030238"/>
    </source>
</evidence>
<evidence type="ECO:0000256" key="9">
    <source>
        <dbReference type="ARBA" id="ARBA00023136"/>
    </source>
</evidence>
<dbReference type="InterPro" id="IPR036259">
    <property type="entry name" value="MFS_trans_sf"/>
</dbReference>
<evidence type="ECO:0000256" key="12">
    <source>
        <dbReference type="SAM" id="Phobius"/>
    </source>
</evidence>
<dbReference type="InterPro" id="IPR013783">
    <property type="entry name" value="Ig-like_fold"/>
</dbReference>
<accession>A0A4Y3R4Z8</accession>
<dbReference type="Pfam" id="PF13620">
    <property type="entry name" value="CarboxypepD_reg"/>
    <property type="match status" value="3"/>
</dbReference>
<protein>
    <recommendedName>
        <fullName evidence="4">alpha-amylase</fullName>
        <ecNumber evidence="4">3.2.1.1</ecNumber>
    </recommendedName>
    <alternativeName>
        <fullName evidence="10">1,4-alpha-D-glucan glucanohydrolase</fullName>
    </alternativeName>
</protein>
<feature type="transmembrane region" description="Helical" evidence="12">
    <location>
        <begin position="255"/>
        <end position="278"/>
    </location>
</feature>
<dbReference type="InterPro" id="IPR008969">
    <property type="entry name" value="CarboxyPept-like_regulatory"/>
</dbReference>
<evidence type="ECO:0000256" key="7">
    <source>
        <dbReference type="ARBA" id="ARBA00022692"/>
    </source>
</evidence>
<feature type="transmembrane region" description="Helical" evidence="12">
    <location>
        <begin position="346"/>
        <end position="367"/>
    </location>
</feature>
<keyword evidence="9 12" id="KW-0472">Membrane</keyword>
<dbReference type="InterPro" id="IPR011701">
    <property type="entry name" value="MFS"/>
</dbReference>
<feature type="transmembrane region" description="Helical" evidence="12">
    <location>
        <begin position="379"/>
        <end position="401"/>
    </location>
</feature>
<evidence type="ECO:0000256" key="5">
    <source>
        <dbReference type="ARBA" id="ARBA00022448"/>
    </source>
</evidence>
<feature type="transmembrane region" description="Helical" evidence="12">
    <location>
        <begin position="603"/>
        <end position="625"/>
    </location>
</feature>
<dbReference type="PANTHER" id="PTHR23501:SF197">
    <property type="entry name" value="COMD"/>
    <property type="match status" value="1"/>
</dbReference>
<dbReference type="FunFam" id="2.60.40.1120:FF:000002">
    <property type="entry name" value="MFS transporter"/>
    <property type="match status" value="1"/>
</dbReference>
<evidence type="ECO:0000256" key="2">
    <source>
        <dbReference type="ARBA" id="ARBA00004651"/>
    </source>
</evidence>
<keyword evidence="7 12" id="KW-0812">Transmembrane</keyword>
<proteinExistence type="inferred from homology"/>
<feature type="compositionally biased region" description="Low complexity" evidence="11">
    <location>
        <begin position="190"/>
        <end position="205"/>
    </location>
</feature>
<feature type="compositionally biased region" description="Low complexity" evidence="11">
    <location>
        <begin position="26"/>
        <end position="58"/>
    </location>
</feature>
<evidence type="ECO:0000256" key="3">
    <source>
        <dbReference type="ARBA" id="ARBA00007520"/>
    </source>
</evidence>
<evidence type="ECO:0000313" key="15">
    <source>
        <dbReference type="Proteomes" id="UP000319210"/>
    </source>
</evidence>
<feature type="compositionally biased region" description="Gly residues" evidence="11">
    <location>
        <begin position="1"/>
        <end position="10"/>
    </location>
</feature>
<dbReference type="Gene3D" id="2.60.40.1120">
    <property type="entry name" value="Carboxypeptidase-like, regulatory domain"/>
    <property type="match status" value="2"/>
</dbReference>
<dbReference type="CDD" id="cd17502">
    <property type="entry name" value="MFS_Azr1_MDR_like"/>
    <property type="match status" value="1"/>
</dbReference>
<evidence type="ECO:0000313" key="14">
    <source>
        <dbReference type="EMBL" id="GEB52624.1"/>
    </source>
</evidence>
<dbReference type="GO" id="GO:0004556">
    <property type="term" value="F:alpha-amylase activity"/>
    <property type="evidence" value="ECO:0007669"/>
    <property type="project" value="UniProtKB-EC"/>
</dbReference>
<dbReference type="SUPFAM" id="SSF103473">
    <property type="entry name" value="MFS general substrate transporter"/>
    <property type="match status" value="1"/>
</dbReference>
<feature type="domain" description="Major facilitator superfamily (MFS) profile" evidence="13">
    <location>
        <begin position="256"/>
        <end position="735"/>
    </location>
</feature>
<gene>
    <name evidence="14" type="ORF">SCA03_51750</name>
</gene>
<organism evidence="14 15">
    <name type="scientific">Streptomyces cacaoi</name>
    <dbReference type="NCBI Taxonomy" id="1898"/>
    <lineage>
        <taxon>Bacteria</taxon>
        <taxon>Bacillati</taxon>
        <taxon>Actinomycetota</taxon>
        <taxon>Actinomycetes</taxon>
        <taxon>Kitasatosporales</taxon>
        <taxon>Streptomycetaceae</taxon>
        <taxon>Streptomyces</taxon>
    </lineage>
</organism>
<feature type="transmembrane region" description="Helical" evidence="12">
    <location>
        <begin position="290"/>
        <end position="308"/>
    </location>
</feature>
<dbReference type="SUPFAM" id="SSF49452">
    <property type="entry name" value="Starch-binding domain-like"/>
    <property type="match status" value="1"/>
</dbReference>
<evidence type="ECO:0000256" key="4">
    <source>
        <dbReference type="ARBA" id="ARBA00012595"/>
    </source>
</evidence>
<feature type="transmembrane region" description="Helical" evidence="12">
    <location>
        <begin position="547"/>
        <end position="567"/>
    </location>
</feature>
<dbReference type="Gene3D" id="1.20.1720.10">
    <property type="entry name" value="Multidrug resistance protein D"/>
    <property type="match status" value="1"/>
</dbReference>
<dbReference type="FunFam" id="1.20.1720.10:FF:000004">
    <property type="entry name" value="EmrB/QacA family drug resistance transporter"/>
    <property type="match status" value="1"/>
</dbReference>
<comment type="subcellular location">
    <subcellularLocation>
        <location evidence="2">Cell membrane</location>
        <topology evidence="2">Multi-pass membrane protein</topology>
    </subcellularLocation>
</comment>
<dbReference type="Proteomes" id="UP000319210">
    <property type="component" value="Unassembled WGS sequence"/>
</dbReference>
<feature type="transmembrane region" description="Helical" evidence="12">
    <location>
        <begin position="503"/>
        <end position="527"/>
    </location>
</feature>
<dbReference type="AlphaFoldDB" id="A0A4Y3R4Z8"/>
<feature type="compositionally biased region" description="Low complexity" evidence="11">
    <location>
        <begin position="745"/>
        <end position="761"/>
    </location>
</feature>
<feature type="compositionally biased region" description="Pro residues" evidence="11">
    <location>
        <begin position="91"/>
        <end position="104"/>
    </location>
</feature>
<feature type="compositionally biased region" description="Pro residues" evidence="11">
    <location>
        <begin position="138"/>
        <end position="150"/>
    </location>
</feature>
<evidence type="ECO:0000259" key="13">
    <source>
        <dbReference type="PROSITE" id="PS50850"/>
    </source>
</evidence>